<dbReference type="PATRIC" id="fig|908627.4.peg.3980"/>
<comment type="similarity">
    <text evidence="1">Belongs to the PpiC/parvulin rotamase family.</text>
</comment>
<keyword evidence="2" id="KW-0697">Rotamase</keyword>
<evidence type="ECO:0000256" key="3">
    <source>
        <dbReference type="SAM" id="SignalP"/>
    </source>
</evidence>
<keyword evidence="2 5" id="KW-0413">Isomerase</keyword>
<keyword evidence="3" id="KW-0732">Signal</keyword>
<dbReference type="Proteomes" id="UP000035963">
    <property type="component" value="Unassembled WGS sequence"/>
</dbReference>
<dbReference type="InterPro" id="IPR027304">
    <property type="entry name" value="Trigger_fact/SurA_dom_sf"/>
</dbReference>
<reference evidence="5 6" key="1">
    <citation type="journal article" date="2015" name="Genome Announc.">
        <title>Draft Genome Sequence of Burkholderia sp. Strain PML1(12), an Ectomycorrhizosphere-Inhabiting Bacterium with Effective Mineral-Weathering Ability.</title>
        <authorList>
            <person name="Uroz S."/>
            <person name="Oger P."/>
        </authorList>
    </citation>
    <scope>NUCLEOTIDE SEQUENCE [LARGE SCALE GENOMIC DNA]</scope>
    <source>
        <strain evidence="6">PML1(12)</strain>
    </source>
</reference>
<dbReference type="OrthoDB" id="5706698at2"/>
<keyword evidence="6" id="KW-1185">Reference proteome</keyword>
<dbReference type="Pfam" id="PF00639">
    <property type="entry name" value="Rotamase"/>
    <property type="match status" value="1"/>
</dbReference>
<dbReference type="PANTHER" id="PTHR47245:SF3">
    <property type="entry name" value="PEPTIDYL-PROLYL CIS-TRANS ISOMERASE, PPIC-TYPE-RELATED"/>
    <property type="match status" value="1"/>
</dbReference>
<dbReference type="SUPFAM" id="SSF109998">
    <property type="entry name" value="Triger factor/SurA peptide-binding domain-like"/>
    <property type="match status" value="1"/>
</dbReference>
<dbReference type="Gene3D" id="3.10.50.40">
    <property type="match status" value="1"/>
</dbReference>
<dbReference type="PROSITE" id="PS50198">
    <property type="entry name" value="PPIC_PPIASE_2"/>
    <property type="match status" value="1"/>
</dbReference>
<accession>A0A0J1FY30</accession>
<comment type="caution">
    <text evidence="5">The sequence shown here is derived from an EMBL/GenBank/DDBJ whole genome shotgun (WGS) entry which is preliminary data.</text>
</comment>
<dbReference type="AlphaFoldDB" id="A0A0J1FY30"/>
<dbReference type="RefSeq" id="WP_047847989.1">
    <property type="nucleotide sequence ID" value="NZ_AEJF01000115.1"/>
</dbReference>
<organism evidence="5 6">
    <name type="scientific">Caballeronia mineralivorans PML1(12)</name>
    <dbReference type="NCBI Taxonomy" id="908627"/>
    <lineage>
        <taxon>Bacteria</taxon>
        <taxon>Pseudomonadati</taxon>
        <taxon>Pseudomonadota</taxon>
        <taxon>Betaproteobacteria</taxon>
        <taxon>Burkholderiales</taxon>
        <taxon>Burkholderiaceae</taxon>
        <taxon>Caballeronia</taxon>
    </lineage>
</organism>
<dbReference type="InterPro" id="IPR050245">
    <property type="entry name" value="PrsA_foldase"/>
</dbReference>
<feature type="signal peptide" evidence="3">
    <location>
        <begin position="1"/>
        <end position="21"/>
    </location>
</feature>
<protein>
    <submittedName>
        <fullName evidence="5">Peptidylprolyl isomerase</fullName>
    </submittedName>
</protein>
<proteinExistence type="inferred from homology"/>
<evidence type="ECO:0000259" key="4">
    <source>
        <dbReference type="PROSITE" id="PS50198"/>
    </source>
</evidence>
<gene>
    <name evidence="5" type="ORF">EOS_17780</name>
</gene>
<dbReference type="EMBL" id="AEJF01000115">
    <property type="protein sequence ID" value="KLU24853.1"/>
    <property type="molecule type" value="Genomic_DNA"/>
</dbReference>
<dbReference type="InterPro" id="IPR000297">
    <property type="entry name" value="PPIase_PpiC"/>
</dbReference>
<evidence type="ECO:0000313" key="5">
    <source>
        <dbReference type="EMBL" id="KLU24853.1"/>
    </source>
</evidence>
<feature type="chain" id="PRO_5007773185" evidence="3">
    <location>
        <begin position="22"/>
        <end position="296"/>
    </location>
</feature>
<evidence type="ECO:0000256" key="1">
    <source>
        <dbReference type="ARBA" id="ARBA00007656"/>
    </source>
</evidence>
<feature type="domain" description="PpiC" evidence="4">
    <location>
        <begin position="136"/>
        <end position="239"/>
    </location>
</feature>
<evidence type="ECO:0000256" key="2">
    <source>
        <dbReference type="PROSITE-ProRule" id="PRU00278"/>
    </source>
</evidence>
<name>A0A0J1FY30_9BURK</name>
<sequence length="296" mass="31260">MKTVALVLSGLMVCAPLVAWAQDGVIASAGGASVTQSDITNLLKSLDADTRARLAADPARLDQLVRARLAQAAVLTEAKAKGWDKQPQVKQLVEQAQRDAVARSYLASLSAPPADFPSDADMQAAYDQNRSIFTVPGSLHLAQIFVAASQGADKAALDQARKQAADLARQAHASGADFAAIAKASSQDKASGQNGGDMGFVPDTVLLAEVRKVADGMTLGEVSQPIETSAGFHVIKLIEKRPANVRPFAQVKEQIRTTLRQQRAQQNAQEYLAKAVGPNTVAINEDALKKALSEAQ</sequence>
<dbReference type="GO" id="GO:0003755">
    <property type="term" value="F:peptidyl-prolyl cis-trans isomerase activity"/>
    <property type="evidence" value="ECO:0007669"/>
    <property type="project" value="UniProtKB-KW"/>
</dbReference>
<dbReference type="SUPFAM" id="SSF54534">
    <property type="entry name" value="FKBP-like"/>
    <property type="match status" value="1"/>
</dbReference>
<evidence type="ECO:0000313" key="6">
    <source>
        <dbReference type="Proteomes" id="UP000035963"/>
    </source>
</evidence>
<dbReference type="PANTHER" id="PTHR47245">
    <property type="entry name" value="PEPTIDYLPROLYL ISOMERASE"/>
    <property type="match status" value="1"/>
</dbReference>
<dbReference type="InterPro" id="IPR046357">
    <property type="entry name" value="PPIase_dom_sf"/>
</dbReference>